<dbReference type="EMBL" id="FORX01000004">
    <property type="protein sequence ID" value="SFJ59744.1"/>
    <property type="molecule type" value="Genomic_DNA"/>
</dbReference>
<organism evidence="7 8">
    <name type="scientific">Desulfomicrobium apsheronum</name>
    <dbReference type="NCBI Taxonomy" id="52560"/>
    <lineage>
        <taxon>Bacteria</taxon>
        <taxon>Pseudomonadati</taxon>
        <taxon>Thermodesulfobacteriota</taxon>
        <taxon>Desulfovibrionia</taxon>
        <taxon>Desulfovibrionales</taxon>
        <taxon>Desulfomicrobiaceae</taxon>
        <taxon>Desulfomicrobium</taxon>
    </lineage>
</organism>
<evidence type="ECO:0000256" key="4">
    <source>
        <dbReference type="ARBA" id="ARBA00022989"/>
    </source>
</evidence>
<evidence type="ECO:0000256" key="1">
    <source>
        <dbReference type="ARBA" id="ARBA00004651"/>
    </source>
</evidence>
<protein>
    <submittedName>
        <fullName evidence="7">Lipopolysaccharide export system permease protein</fullName>
    </submittedName>
</protein>
<accession>A0A1I3SLR3</accession>
<keyword evidence="2" id="KW-1003">Cell membrane</keyword>
<evidence type="ECO:0000256" key="5">
    <source>
        <dbReference type="ARBA" id="ARBA00023136"/>
    </source>
</evidence>
<dbReference type="GO" id="GO:0043190">
    <property type="term" value="C:ATP-binding cassette (ABC) transporter complex"/>
    <property type="evidence" value="ECO:0007669"/>
    <property type="project" value="TreeGrafter"/>
</dbReference>
<keyword evidence="5 6" id="KW-0472">Membrane</keyword>
<dbReference type="InterPro" id="IPR005495">
    <property type="entry name" value="LptG/LptF_permease"/>
</dbReference>
<evidence type="ECO:0000256" key="2">
    <source>
        <dbReference type="ARBA" id="ARBA00022475"/>
    </source>
</evidence>
<dbReference type="Pfam" id="PF03739">
    <property type="entry name" value="LptF_LptG"/>
    <property type="match status" value="1"/>
</dbReference>
<evidence type="ECO:0000256" key="6">
    <source>
        <dbReference type="SAM" id="Phobius"/>
    </source>
</evidence>
<gene>
    <name evidence="7" type="ORF">SAMN04488082_104212</name>
</gene>
<proteinExistence type="predicted"/>
<keyword evidence="4 6" id="KW-1133">Transmembrane helix</keyword>
<feature type="transmembrane region" description="Helical" evidence="6">
    <location>
        <begin position="277"/>
        <end position="297"/>
    </location>
</feature>
<keyword evidence="3 6" id="KW-0812">Transmembrane</keyword>
<sequence length="360" mass="39787">MKLLTRYILRQNLFLLLLVCGIGLGIYVFIDLFDRLDDFLEAGVGLSSVGAYFLYRTPFILAQIFPAVFLIALMVQMGLMLRSRELLALEACSVSPGAVAKSVIWYALALCVVQLLFSEALGVSGHRAADRIWNEEVRNRQIEKRQLADIWFREGNRIVHMGEVTPSAGQGSWLTVHVLEDDDAGSVKEILRARTFKSTAAGWFLTDVTRTFPASFEVQEVAQMELDLRTDLGSFLIVDPKTRLESLPLWQLGAEIKRLQDSGSNIERLQTAWHMKLAYAGSVLVMALIALAVVSLFGSLFVIIPIGLVATFCYYGLFVLCASAGEKGLVPPMLAAWAANAFFTAVAGGWMLRGRSFHLG</sequence>
<comment type="subcellular location">
    <subcellularLocation>
        <location evidence="1">Cell membrane</location>
        <topology evidence="1">Multi-pass membrane protein</topology>
    </subcellularLocation>
</comment>
<dbReference type="PANTHER" id="PTHR33529">
    <property type="entry name" value="SLR0882 PROTEIN-RELATED"/>
    <property type="match status" value="1"/>
</dbReference>
<evidence type="ECO:0000313" key="7">
    <source>
        <dbReference type="EMBL" id="SFJ59744.1"/>
    </source>
</evidence>
<dbReference type="Proteomes" id="UP000198635">
    <property type="component" value="Unassembled WGS sequence"/>
</dbReference>
<evidence type="ECO:0000313" key="8">
    <source>
        <dbReference type="Proteomes" id="UP000198635"/>
    </source>
</evidence>
<feature type="transmembrane region" description="Helical" evidence="6">
    <location>
        <begin position="53"/>
        <end position="75"/>
    </location>
</feature>
<feature type="transmembrane region" description="Helical" evidence="6">
    <location>
        <begin position="303"/>
        <end position="322"/>
    </location>
</feature>
<dbReference type="OrthoDB" id="9783403at2"/>
<dbReference type="AlphaFoldDB" id="A0A1I3SLR3"/>
<keyword evidence="8" id="KW-1185">Reference proteome</keyword>
<dbReference type="PANTHER" id="PTHR33529:SF2">
    <property type="entry name" value="LIPOPOLYSACCHARIDE EXPORT SYSTEM PERMEASE PROTEIN LPTG"/>
    <property type="match status" value="1"/>
</dbReference>
<dbReference type="GO" id="GO:0015920">
    <property type="term" value="P:lipopolysaccharide transport"/>
    <property type="evidence" value="ECO:0007669"/>
    <property type="project" value="TreeGrafter"/>
</dbReference>
<reference evidence="8" key="1">
    <citation type="submission" date="2016-10" db="EMBL/GenBank/DDBJ databases">
        <authorList>
            <person name="Varghese N."/>
            <person name="Submissions S."/>
        </authorList>
    </citation>
    <scope>NUCLEOTIDE SEQUENCE [LARGE SCALE GENOMIC DNA]</scope>
    <source>
        <strain evidence="8">DSM 5918</strain>
    </source>
</reference>
<feature type="transmembrane region" description="Helical" evidence="6">
    <location>
        <begin position="334"/>
        <end position="352"/>
    </location>
</feature>
<dbReference type="STRING" id="52560.SAMN04488082_104212"/>
<name>A0A1I3SLR3_9BACT</name>
<dbReference type="RefSeq" id="WP_092373316.1">
    <property type="nucleotide sequence ID" value="NZ_FORX01000004.1"/>
</dbReference>
<feature type="transmembrane region" description="Helical" evidence="6">
    <location>
        <begin position="12"/>
        <end position="33"/>
    </location>
</feature>
<evidence type="ECO:0000256" key="3">
    <source>
        <dbReference type="ARBA" id="ARBA00022692"/>
    </source>
</evidence>